<evidence type="ECO:0000313" key="2">
    <source>
        <dbReference type="Proteomes" id="UP000646478"/>
    </source>
</evidence>
<dbReference type="Proteomes" id="UP000646478">
    <property type="component" value="Unassembled WGS sequence"/>
</dbReference>
<name>A0A916WDC2_9HYPH</name>
<keyword evidence="2" id="KW-1185">Reference proteome</keyword>
<proteinExistence type="predicted"/>
<dbReference type="EMBL" id="BMHH01000004">
    <property type="protein sequence ID" value="GGA87816.1"/>
    <property type="molecule type" value="Genomic_DNA"/>
</dbReference>
<sequence>MILNPALKRLVLASQVKYAPTIIEQVKSDLSELMPELETWPKEIGHLQPVPVDVFNLAVSLRDEARKLAADLDLLVPANVAMPIAESYEERVRGLERAYSRVQPYVVAEITKPVGCE</sequence>
<gene>
    <name evidence="1" type="ORF">GCM10011491_14460</name>
</gene>
<evidence type="ECO:0000313" key="1">
    <source>
        <dbReference type="EMBL" id="GGA87816.1"/>
    </source>
</evidence>
<reference evidence="1" key="1">
    <citation type="journal article" date="2014" name="Int. J. Syst. Evol. Microbiol.">
        <title>Complete genome sequence of Corynebacterium casei LMG S-19264T (=DSM 44701T), isolated from a smear-ripened cheese.</title>
        <authorList>
            <consortium name="US DOE Joint Genome Institute (JGI-PGF)"/>
            <person name="Walter F."/>
            <person name="Albersmeier A."/>
            <person name="Kalinowski J."/>
            <person name="Ruckert C."/>
        </authorList>
    </citation>
    <scope>NUCLEOTIDE SEQUENCE</scope>
    <source>
        <strain evidence="1">CGMCC 1.15082</strain>
    </source>
</reference>
<reference evidence="1" key="2">
    <citation type="submission" date="2020-09" db="EMBL/GenBank/DDBJ databases">
        <authorList>
            <person name="Sun Q."/>
            <person name="Zhou Y."/>
        </authorList>
    </citation>
    <scope>NUCLEOTIDE SEQUENCE</scope>
    <source>
        <strain evidence="1">CGMCC 1.15082</strain>
    </source>
</reference>
<dbReference type="RefSeq" id="WP_188822900.1">
    <property type="nucleotide sequence ID" value="NZ_BMHH01000004.1"/>
</dbReference>
<organism evidence="1 2">
    <name type="scientific">Brucella endophytica</name>
    <dbReference type="NCBI Taxonomy" id="1963359"/>
    <lineage>
        <taxon>Bacteria</taxon>
        <taxon>Pseudomonadati</taxon>
        <taxon>Pseudomonadota</taxon>
        <taxon>Alphaproteobacteria</taxon>
        <taxon>Hyphomicrobiales</taxon>
        <taxon>Brucellaceae</taxon>
        <taxon>Brucella/Ochrobactrum group</taxon>
        <taxon>Brucella</taxon>
    </lineage>
</organism>
<dbReference type="AlphaFoldDB" id="A0A916WDC2"/>
<comment type="caution">
    <text evidence="1">The sequence shown here is derived from an EMBL/GenBank/DDBJ whole genome shotgun (WGS) entry which is preliminary data.</text>
</comment>
<accession>A0A916WDC2</accession>
<protein>
    <submittedName>
        <fullName evidence="1">Uncharacterized protein</fullName>
    </submittedName>
</protein>